<feature type="binding site" evidence="2">
    <location>
        <begin position="447"/>
        <end position="448"/>
    </location>
    <ligand>
        <name>L-glutamate</name>
        <dbReference type="ChEBI" id="CHEBI:29985"/>
    </ligand>
</feature>
<dbReference type="InterPro" id="IPR029055">
    <property type="entry name" value="Ntn_hydrolases_N"/>
</dbReference>
<feature type="active site" description="Nucleophile" evidence="1">
    <location>
        <position position="381"/>
    </location>
</feature>
<feature type="binding site" evidence="2">
    <location>
        <position position="419"/>
    </location>
    <ligand>
        <name>L-glutamate</name>
        <dbReference type="ChEBI" id="CHEBI:29985"/>
    </ligand>
</feature>
<proteinExistence type="predicted"/>
<organism evidence="4 5">
    <name type="scientific">Hydnum rufescens UP504</name>
    <dbReference type="NCBI Taxonomy" id="1448309"/>
    <lineage>
        <taxon>Eukaryota</taxon>
        <taxon>Fungi</taxon>
        <taxon>Dikarya</taxon>
        <taxon>Basidiomycota</taxon>
        <taxon>Agaricomycotina</taxon>
        <taxon>Agaricomycetes</taxon>
        <taxon>Cantharellales</taxon>
        <taxon>Hydnaceae</taxon>
        <taxon>Hydnum</taxon>
    </lineage>
</organism>
<dbReference type="Gene3D" id="3.60.20.40">
    <property type="match status" value="1"/>
</dbReference>
<reference evidence="4" key="1">
    <citation type="journal article" date="2020" name="Nat. Commun.">
        <title>Large-scale genome sequencing of mycorrhizal fungi provides insights into the early evolution of symbiotic traits.</title>
        <authorList>
            <person name="Miyauchi S."/>
            <person name="Kiss E."/>
            <person name="Kuo A."/>
            <person name="Drula E."/>
            <person name="Kohler A."/>
            <person name="Sanchez-Garcia M."/>
            <person name="Morin E."/>
            <person name="Andreopoulos B."/>
            <person name="Barry K.W."/>
            <person name="Bonito G."/>
            <person name="Buee M."/>
            <person name="Carver A."/>
            <person name="Chen C."/>
            <person name="Cichocki N."/>
            <person name="Clum A."/>
            <person name="Culley D."/>
            <person name="Crous P.W."/>
            <person name="Fauchery L."/>
            <person name="Girlanda M."/>
            <person name="Hayes R.D."/>
            <person name="Keri Z."/>
            <person name="LaButti K."/>
            <person name="Lipzen A."/>
            <person name="Lombard V."/>
            <person name="Magnuson J."/>
            <person name="Maillard F."/>
            <person name="Murat C."/>
            <person name="Nolan M."/>
            <person name="Ohm R.A."/>
            <person name="Pangilinan J."/>
            <person name="Pereira M.F."/>
            <person name="Perotto S."/>
            <person name="Peter M."/>
            <person name="Pfister S."/>
            <person name="Riley R."/>
            <person name="Sitrit Y."/>
            <person name="Stielow J.B."/>
            <person name="Szollosi G."/>
            <person name="Zifcakova L."/>
            <person name="Stursova M."/>
            <person name="Spatafora J.W."/>
            <person name="Tedersoo L."/>
            <person name="Vaario L.M."/>
            <person name="Yamada A."/>
            <person name="Yan M."/>
            <person name="Wang P."/>
            <person name="Xu J."/>
            <person name="Bruns T."/>
            <person name="Baldrian P."/>
            <person name="Vilgalys R."/>
            <person name="Dunand C."/>
            <person name="Henrissat B."/>
            <person name="Grigoriev I.V."/>
            <person name="Hibbett D."/>
            <person name="Nagy L.G."/>
            <person name="Martin F.M."/>
        </authorList>
    </citation>
    <scope>NUCLEOTIDE SEQUENCE</scope>
    <source>
        <strain evidence="4">UP504</strain>
    </source>
</reference>
<dbReference type="GO" id="GO:0036374">
    <property type="term" value="F:glutathione hydrolase activity"/>
    <property type="evidence" value="ECO:0007669"/>
    <property type="project" value="InterPro"/>
</dbReference>
<accession>A0A9P6B5Z5</accession>
<evidence type="ECO:0000256" key="1">
    <source>
        <dbReference type="PIRSR" id="PIRSR600101-1"/>
    </source>
</evidence>
<dbReference type="SUPFAM" id="SSF56235">
    <property type="entry name" value="N-terminal nucleophile aminohydrolases (Ntn hydrolases)"/>
    <property type="match status" value="1"/>
</dbReference>
<dbReference type="EMBL" id="MU128928">
    <property type="protein sequence ID" value="KAF9517932.1"/>
    <property type="molecule type" value="Genomic_DNA"/>
</dbReference>
<feature type="binding site" evidence="2">
    <location>
        <position position="92"/>
    </location>
    <ligand>
        <name>L-glutamate</name>
        <dbReference type="ChEBI" id="CHEBI:29985"/>
    </ligand>
</feature>
<evidence type="ECO:0000313" key="4">
    <source>
        <dbReference type="EMBL" id="KAF9517932.1"/>
    </source>
</evidence>
<comment type="caution">
    <text evidence="4">The sequence shown here is derived from an EMBL/GenBank/DDBJ whole genome shotgun (WGS) entry which is preliminary data.</text>
</comment>
<dbReference type="InterPro" id="IPR000101">
    <property type="entry name" value="GGT_peptidase"/>
</dbReference>
<gene>
    <name evidence="4" type="ORF">BS47DRAFT_1389394</name>
</gene>
<evidence type="ECO:0000256" key="3">
    <source>
        <dbReference type="SAM" id="SignalP"/>
    </source>
</evidence>
<dbReference type="Proteomes" id="UP000886523">
    <property type="component" value="Unassembled WGS sequence"/>
</dbReference>
<evidence type="ECO:0000313" key="5">
    <source>
        <dbReference type="Proteomes" id="UP000886523"/>
    </source>
</evidence>
<feature type="signal peptide" evidence="3">
    <location>
        <begin position="1"/>
        <end position="21"/>
    </location>
</feature>
<dbReference type="PANTHER" id="PTHR11686:SF62">
    <property type="entry name" value="GLUTATHIONE HYDROLASE"/>
    <property type="match status" value="1"/>
</dbReference>
<protein>
    <recommendedName>
        <fullName evidence="6">Gamma-glutamyltranspeptidase</fullName>
    </recommendedName>
</protein>
<dbReference type="GO" id="GO:0005886">
    <property type="term" value="C:plasma membrane"/>
    <property type="evidence" value="ECO:0007669"/>
    <property type="project" value="TreeGrafter"/>
</dbReference>
<dbReference type="Gene3D" id="1.10.246.130">
    <property type="match status" value="1"/>
</dbReference>
<evidence type="ECO:0008006" key="6">
    <source>
        <dbReference type="Google" id="ProtNLM"/>
    </source>
</evidence>
<evidence type="ECO:0000256" key="2">
    <source>
        <dbReference type="PIRSR" id="PIRSR600101-2"/>
    </source>
</evidence>
<name>A0A9P6B5Z5_9AGAM</name>
<dbReference type="GO" id="GO:0006751">
    <property type="term" value="P:glutathione catabolic process"/>
    <property type="evidence" value="ECO:0007669"/>
    <property type="project" value="InterPro"/>
</dbReference>
<dbReference type="InterPro" id="IPR043138">
    <property type="entry name" value="GGT_lsub"/>
</dbReference>
<feature type="chain" id="PRO_5040456828" description="Gamma-glutamyltranspeptidase" evidence="3">
    <location>
        <begin position="22"/>
        <end position="505"/>
    </location>
</feature>
<dbReference type="AlphaFoldDB" id="A0A9P6B5Z5"/>
<dbReference type="InterPro" id="IPR043137">
    <property type="entry name" value="GGT_ssub_C"/>
</dbReference>
<dbReference type="FunFam" id="1.10.246.130:FF:000001">
    <property type="entry name" value="Gamma-glutamyltransferase 5 isoform 1"/>
    <property type="match status" value="1"/>
</dbReference>
<feature type="binding site" evidence="2">
    <location>
        <position position="470"/>
    </location>
    <ligand>
        <name>L-glutamate</name>
        <dbReference type="ChEBI" id="CHEBI:29985"/>
    </ligand>
</feature>
<dbReference type="PANTHER" id="PTHR11686">
    <property type="entry name" value="GAMMA GLUTAMYL TRANSPEPTIDASE"/>
    <property type="match status" value="1"/>
</dbReference>
<dbReference type="Pfam" id="PF01019">
    <property type="entry name" value="G_glu_transpept"/>
    <property type="match status" value="1"/>
</dbReference>
<dbReference type="OrthoDB" id="1081007at2759"/>
<keyword evidence="3" id="KW-0732">Signal</keyword>
<dbReference type="PRINTS" id="PR01210">
    <property type="entry name" value="GGTRANSPTASE"/>
</dbReference>
<sequence length="505" mass="53527">MFPVRPLAILALLSSFVVVRAARETHGAVACEAQVCSDAGAGILKLGGNAADAMVATVLCVGTVAAHHSGIGGGGFALVRSPTGRPIMIDFRETAPALSNETMYSKNPNPHASTVGGLAVGVPGELRGLEYLHKHYGKLPWKTLFQPAIKLARDGFILSPQIAGGIASYGSTILNDSSFRAVYSRNGTLLKSGDTAYRPTYARTLEAIAAYGPDVFYNKRSWIARASVRAVKNSKAQRGILSLQDLHGAWKSVNLLTYIIVGYKLTSTVAPSSGTAVLSALNIFDGYNLTYYDNALGIKSDSNLTAHRLVESMKYAYGQRTTLGDPKFVGNVSTLELEFLTPQVGAEIRASLSDNSTGPPSVEWFDRYDPSGYDVLATHGTSHLVTADEDASRVLLISTLVHWSMVPETGVILNNEMDDFSSPGSSNAFGYIATPANYIAPGKRPLSSISPLIAEDAEGNFVFATGAAGGSAIITANLQVAHHYLDHGLSARSYSVSFSATDVIV</sequence>
<keyword evidence="5" id="KW-1185">Reference proteome</keyword>